<dbReference type="EMBL" id="JAYGHX010000007">
    <property type="protein sequence ID" value="MEA5392070.1"/>
    <property type="molecule type" value="Genomic_DNA"/>
</dbReference>
<feature type="region of interest" description="Disordered" evidence="1">
    <location>
        <begin position="1"/>
        <end position="31"/>
    </location>
</feature>
<reference evidence="2 3" key="1">
    <citation type="submission" date="2023-12" db="EMBL/GenBank/DDBJ databases">
        <title>Baltic Sea Cyanobacteria.</title>
        <authorList>
            <person name="Delbaje E."/>
            <person name="Fewer D.P."/>
            <person name="Shishido T.K."/>
        </authorList>
    </citation>
    <scope>NUCLEOTIDE SEQUENCE [LARGE SCALE GENOMIC DNA]</scope>
    <source>
        <strain evidence="2 3">UHCC 0139</strain>
    </source>
</reference>
<feature type="compositionally biased region" description="Low complexity" evidence="1">
    <location>
        <begin position="241"/>
        <end position="252"/>
    </location>
</feature>
<proteinExistence type="predicted"/>
<gene>
    <name evidence="2" type="ORF">VB738_12455</name>
</gene>
<name>A0ABU5RWA9_9CYAN</name>
<evidence type="ECO:0000256" key="1">
    <source>
        <dbReference type="SAM" id="MobiDB-lite"/>
    </source>
</evidence>
<sequence length="252" mass="26912">MRIAQRLSRPAAGGAMVEDDLPGAGSMHPPSPEQALVLAAIERFMADPDLALQGQPAGEGDAGDVLSAILRALTMVLPLEEIELAVTGLLTVHCDRLDDDTQLVLEALLTAIERDDDEMALDTLLASEASLLEANALDGNYLLVWDPAEAPPLREMEILDVLERYPCRGEAARWNCDDFVALLEGKILQWRKTMVALEILQEQPGTRPAASTMVLLVPEDPAAPLEQLEVGVTLSPPPPGSSGAASARSLPD</sequence>
<keyword evidence="3" id="KW-1185">Reference proteome</keyword>
<evidence type="ECO:0000313" key="2">
    <source>
        <dbReference type="EMBL" id="MEA5392070.1"/>
    </source>
</evidence>
<accession>A0ABU5RWA9</accession>
<dbReference type="Proteomes" id="UP001304461">
    <property type="component" value="Unassembled WGS sequence"/>
</dbReference>
<evidence type="ECO:0000313" key="3">
    <source>
        <dbReference type="Proteomes" id="UP001304461"/>
    </source>
</evidence>
<comment type="caution">
    <text evidence="2">The sequence shown here is derived from an EMBL/GenBank/DDBJ whole genome shotgun (WGS) entry which is preliminary data.</text>
</comment>
<feature type="region of interest" description="Disordered" evidence="1">
    <location>
        <begin position="227"/>
        <end position="252"/>
    </location>
</feature>
<dbReference type="RefSeq" id="WP_323306031.1">
    <property type="nucleotide sequence ID" value="NZ_JAYGHX010000007.1"/>
</dbReference>
<protein>
    <submittedName>
        <fullName evidence="2">Uncharacterized protein</fullName>
    </submittedName>
</protein>
<organism evidence="2 3">
    <name type="scientific">Cyanobium gracile UHCC 0139</name>
    <dbReference type="NCBI Taxonomy" id="3110308"/>
    <lineage>
        <taxon>Bacteria</taxon>
        <taxon>Bacillati</taxon>
        <taxon>Cyanobacteriota</taxon>
        <taxon>Cyanophyceae</taxon>
        <taxon>Synechococcales</taxon>
        <taxon>Prochlorococcaceae</taxon>
        <taxon>Cyanobium</taxon>
    </lineage>
</organism>